<accession>A0A381PG48</accession>
<name>A0A381PG48_9ZZZZ</name>
<proteinExistence type="predicted"/>
<organism evidence="1">
    <name type="scientific">marine metagenome</name>
    <dbReference type="NCBI Taxonomy" id="408172"/>
    <lineage>
        <taxon>unclassified sequences</taxon>
        <taxon>metagenomes</taxon>
        <taxon>ecological metagenomes</taxon>
    </lineage>
</organism>
<dbReference type="EMBL" id="UINC01000972">
    <property type="protein sequence ID" value="SUZ65910.1"/>
    <property type="molecule type" value="Genomic_DNA"/>
</dbReference>
<dbReference type="AlphaFoldDB" id="A0A381PG48"/>
<evidence type="ECO:0000313" key="1">
    <source>
        <dbReference type="EMBL" id="SUZ65910.1"/>
    </source>
</evidence>
<protein>
    <submittedName>
        <fullName evidence="1">Uncharacterized protein</fullName>
    </submittedName>
</protein>
<reference evidence="1" key="1">
    <citation type="submission" date="2018-05" db="EMBL/GenBank/DDBJ databases">
        <authorList>
            <person name="Lanie J.A."/>
            <person name="Ng W.-L."/>
            <person name="Kazmierczak K.M."/>
            <person name="Andrzejewski T.M."/>
            <person name="Davidsen T.M."/>
            <person name="Wayne K.J."/>
            <person name="Tettelin H."/>
            <person name="Glass J.I."/>
            <person name="Rusch D."/>
            <person name="Podicherti R."/>
            <person name="Tsui H.-C.T."/>
            <person name="Winkler M.E."/>
        </authorList>
    </citation>
    <scope>NUCLEOTIDE SEQUENCE</scope>
</reference>
<gene>
    <name evidence="1" type="ORF">METZ01_LOCUS18764</name>
</gene>
<sequence length="55" mass="6167">MKRDDRRTDIATSSRKSELGFGFNNAVPKLIINCRRVLGWQPSSGETSFGMFNSS</sequence>